<feature type="domain" description="Complex 1 LYR protein" evidence="2">
    <location>
        <begin position="16"/>
        <end position="71"/>
    </location>
</feature>
<evidence type="ECO:0000313" key="4">
    <source>
        <dbReference type="Proteomes" id="UP001498771"/>
    </source>
</evidence>
<protein>
    <submittedName>
        <fullName evidence="3">Complex 1 protein</fullName>
    </submittedName>
</protein>
<dbReference type="InterPro" id="IPR008011">
    <property type="entry name" value="Complex1_LYR_dom"/>
</dbReference>
<dbReference type="EMBL" id="JBBJBU010000011">
    <property type="protein sequence ID" value="KAK7203565.1"/>
    <property type="molecule type" value="Genomic_DNA"/>
</dbReference>
<dbReference type="PANTHER" id="PTHR13166">
    <property type="entry name" value="PROTEIN C6ORF149"/>
    <property type="match status" value="1"/>
</dbReference>
<evidence type="ECO:0000256" key="1">
    <source>
        <dbReference type="ARBA" id="ARBA00009508"/>
    </source>
</evidence>
<evidence type="ECO:0000259" key="2">
    <source>
        <dbReference type="Pfam" id="PF05347"/>
    </source>
</evidence>
<comment type="similarity">
    <text evidence="1">Belongs to the complex I LYR family.</text>
</comment>
<dbReference type="Pfam" id="PF05347">
    <property type="entry name" value="Complex1_LYR"/>
    <property type="match status" value="1"/>
</dbReference>
<dbReference type="Proteomes" id="UP001498771">
    <property type="component" value="Unassembled WGS sequence"/>
</dbReference>
<comment type="caution">
    <text evidence="3">The sequence shown here is derived from an EMBL/GenBank/DDBJ whole genome shotgun (WGS) entry which is preliminary data.</text>
</comment>
<proteinExistence type="inferred from homology"/>
<accession>A0ABR1F137</accession>
<sequence length="103" mass="12062">MSTPAQTATSTRAVAFSLYRSLLRTSRQFTAYNFREYALRRTRDGFRDHKAESDPRAIEDFLTKAEKELSMLKRQTAVSQMYQFNEQVVESKHSRPHRRISTA</sequence>
<dbReference type="InterPro" id="IPR051522">
    <property type="entry name" value="ISC_assembly_LYR"/>
</dbReference>
<dbReference type="InterPro" id="IPR045297">
    <property type="entry name" value="Complex1_LYR_LYRM4"/>
</dbReference>
<dbReference type="GeneID" id="90038849"/>
<dbReference type="RefSeq" id="XP_064766598.1">
    <property type="nucleotide sequence ID" value="XM_064913337.1"/>
</dbReference>
<evidence type="ECO:0000313" key="3">
    <source>
        <dbReference type="EMBL" id="KAK7203565.1"/>
    </source>
</evidence>
<reference evidence="3 4" key="1">
    <citation type="submission" date="2024-03" db="EMBL/GenBank/DDBJ databases">
        <title>Genome-scale model development and genomic sequencing of the oleaginous clade Lipomyces.</title>
        <authorList>
            <consortium name="Lawrence Berkeley National Laboratory"/>
            <person name="Czajka J.J."/>
            <person name="Han Y."/>
            <person name="Kim J."/>
            <person name="Mondo S.J."/>
            <person name="Hofstad B.A."/>
            <person name="Robles A."/>
            <person name="Haridas S."/>
            <person name="Riley R."/>
            <person name="LaButti K."/>
            <person name="Pangilinan J."/>
            <person name="Andreopoulos W."/>
            <person name="Lipzen A."/>
            <person name="Yan J."/>
            <person name="Wang M."/>
            <person name="Ng V."/>
            <person name="Grigoriev I.V."/>
            <person name="Spatafora J.W."/>
            <person name="Magnuson J.K."/>
            <person name="Baker S.E."/>
            <person name="Pomraning K.R."/>
        </authorList>
    </citation>
    <scope>NUCLEOTIDE SEQUENCE [LARGE SCALE GENOMIC DNA]</scope>
    <source>
        <strain evidence="3 4">Phaff 52-87</strain>
    </source>
</reference>
<dbReference type="CDD" id="cd20264">
    <property type="entry name" value="Complex1_LYR_LYRM4"/>
    <property type="match status" value="1"/>
</dbReference>
<gene>
    <name evidence="3" type="ORF">BZA70DRAFT_282761</name>
</gene>
<keyword evidence="4" id="KW-1185">Reference proteome</keyword>
<name>A0ABR1F137_9ASCO</name>
<organism evidence="3 4">
    <name type="scientific">Myxozyma melibiosi</name>
    <dbReference type="NCBI Taxonomy" id="54550"/>
    <lineage>
        <taxon>Eukaryota</taxon>
        <taxon>Fungi</taxon>
        <taxon>Dikarya</taxon>
        <taxon>Ascomycota</taxon>
        <taxon>Saccharomycotina</taxon>
        <taxon>Lipomycetes</taxon>
        <taxon>Lipomycetales</taxon>
        <taxon>Lipomycetaceae</taxon>
        <taxon>Myxozyma</taxon>
    </lineage>
</organism>
<dbReference type="PANTHER" id="PTHR13166:SF7">
    <property type="entry name" value="LYR MOTIF-CONTAINING PROTEIN 4"/>
    <property type="match status" value="1"/>
</dbReference>